<dbReference type="EMBL" id="QBKR01000015">
    <property type="protein sequence ID" value="PTX58620.1"/>
    <property type="molecule type" value="Genomic_DNA"/>
</dbReference>
<dbReference type="Gene3D" id="3.30.300.20">
    <property type="match status" value="2"/>
</dbReference>
<dbReference type="CDD" id="cd02134">
    <property type="entry name" value="KH-II_NusA_rpt1"/>
    <property type="match status" value="1"/>
</dbReference>
<dbReference type="SUPFAM" id="SSF50249">
    <property type="entry name" value="Nucleic acid-binding proteins"/>
    <property type="match status" value="1"/>
</dbReference>
<gene>
    <name evidence="7" type="primary">nusA</name>
    <name evidence="10" type="ORF">C8P63_11518</name>
</gene>
<dbReference type="FunFam" id="3.30.300.20:FF:000002">
    <property type="entry name" value="Transcription termination/antitermination protein NusA"/>
    <property type="match status" value="1"/>
</dbReference>
<evidence type="ECO:0000259" key="9">
    <source>
        <dbReference type="PROSITE" id="PS50126"/>
    </source>
</evidence>
<proteinExistence type="inferred from homology"/>
<keyword evidence="5 7" id="KW-0805">Transcription regulation</keyword>
<dbReference type="Pfam" id="PF13184">
    <property type="entry name" value="KH_NusA_1st"/>
    <property type="match status" value="1"/>
</dbReference>
<keyword evidence="6 7" id="KW-0804">Transcription</keyword>
<dbReference type="Pfam" id="PF26594">
    <property type="entry name" value="KH_NusA_2nd"/>
    <property type="match status" value="1"/>
</dbReference>
<dbReference type="Gene3D" id="3.30.1480.10">
    <property type="entry name" value="NusA, N-terminal domain"/>
    <property type="match status" value="1"/>
</dbReference>
<evidence type="ECO:0000256" key="8">
    <source>
        <dbReference type="SAM" id="MobiDB-lite"/>
    </source>
</evidence>
<dbReference type="InterPro" id="IPR013735">
    <property type="entry name" value="TF_NusA_N"/>
</dbReference>
<evidence type="ECO:0000256" key="4">
    <source>
        <dbReference type="ARBA" id="ARBA00022884"/>
    </source>
</evidence>
<dbReference type="PROSITE" id="PS50126">
    <property type="entry name" value="S1"/>
    <property type="match status" value="1"/>
</dbReference>
<dbReference type="Pfam" id="PF08529">
    <property type="entry name" value="NusA_N"/>
    <property type="match status" value="1"/>
</dbReference>
<dbReference type="GO" id="GO:0003723">
    <property type="term" value="F:RNA binding"/>
    <property type="evidence" value="ECO:0007669"/>
    <property type="project" value="UniProtKB-UniRule"/>
</dbReference>
<comment type="subcellular location">
    <subcellularLocation>
        <location evidence="7">Cytoplasm</location>
    </subcellularLocation>
</comment>
<name>A0A2T6BRA9_9BACL</name>
<dbReference type="InterPro" id="IPR030842">
    <property type="entry name" value="TF_NusA_bacterial"/>
</dbReference>
<feature type="compositionally biased region" description="Basic and acidic residues" evidence="8">
    <location>
        <begin position="376"/>
        <end position="387"/>
    </location>
</feature>
<dbReference type="InterPro" id="IPR012340">
    <property type="entry name" value="NA-bd_OB-fold"/>
</dbReference>
<comment type="function">
    <text evidence="7">Participates in both transcription termination and antitermination.</text>
</comment>
<sequence>MNAEFIEALNQLEKEKGISKEVLIEAIEAALISAYKRNFHSAQNVRVDIDRDTGRVRVFARKTVVEEVLDPRLEISADAAAEINPSYELGDIVEIEVTPADFGRIAAQTAKQVVTQRIREAERNIIYEQFVDREEDIVTGVVQRSDNRQYYIDLGRVEALLPFQETMPGERFKHNDRVKAYITRVEKSTKGPQVFVSRTHPGLLKRLFELEVPEIFEGIVEIRSVAREAGHRSKIAVSSREEQVDPVGACVGHRGMRVQTVVNELRGEKIDIVRWSEDPVEFVSNALSPSKVVSVDIREDEKVARVVVPDHQLSLAIGKEGQNARLAAKLTNWKIDIKSESEADQTEEEETEIPDGEIVAEERVETEAPDGEIDAEERAETEPRDESEAADAAEPSDRAKEKDGI</sequence>
<keyword evidence="2 7" id="KW-0963">Cytoplasm</keyword>
<dbReference type="PANTHER" id="PTHR22648:SF0">
    <property type="entry name" value="TRANSCRIPTION TERMINATION_ANTITERMINATION PROTEIN NUSA"/>
    <property type="match status" value="1"/>
</dbReference>
<dbReference type="InterPro" id="IPR009019">
    <property type="entry name" value="KH_sf_prok-type"/>
</dbReference>
<dbReference type="GO" id="GO:0005829">
    <property type="term" value="C:cytosol"/>
    <property type="evidence" value="ECO:0007669"/>
    <property type="project" value="TreeGrafter"/>
</dbReference>
<dbReference type="InterPro" id="IPR015946">
    <property type="entry name" value="KH_dom-like_a/b"/>
</dbReference>
<dbReference type="Proteomes" id="UP000244240">
    <property type="component" value="Unassembled WGS sequence"/>
</dbReference>
<dbReference type="OrthoDB" id="9807233at2"/>
<accession>A0A2T6BRA9</accession>
<dbReference type="SUPFAM" id="SSF54814">
    <property type="entry name" value="Prokaryotic type KH domain (KH-domain type II)"/>
    <property type="match status" value="2"/>
</dbReference>
<dbReference type="RefSeq" id="WP_108024215.1">
    <property type="nucleotide sequence ID" value="NZ_QBKR01000015.1"/>
</dbReference>
<organism evidence="10 11">
    <name type="scientific">Melghirimyces profundicolus</name>
    <dbReference type="NCBI Taxonomy" id="1242148"/>
    <lineage>
        <taxon>Bacteria</taxon>
        <taxon>Bacillati</taxon>
        <taxon>Bacillota</taxon>
        <taxon>Bacilli</taxon>
        <taxon>Bacillales</taxon>
        <taxon>Thermoactinomycetaceae</taxon>
        <taxon>Melghirimyces</taxon>
    </lineage>
</organism>
<feature type="compositionally biased region" description="Acidic residues" evidence="8">
    <location>
        <begin position="342"/>
        <end position="359"/>
    </location>
</feature>
<evidence type="ECO:0000313" key="11">
    <source>
        <dbReference type="Proteomes" id="UP000244240"/>
    </source>
</evidence>
<evidence type="ECO:0000256" key="1">
    <source>
        <dbReference type="ARBA" id="ARBA00022472"/>
    </source>
</evidence>
<keyword evidence="11" id="KW-1185">Reference proteome</keyword>
<evidence type="ECO:0000256" key="6">
    <source>
        <dbReference type="ARBA" id="ARBA00023163"/>
    </source>
</evidence>
<dbReference type="SMART" id="SM00316">
    <property type="entry name" value="S1"/>
    <property type="match status" value="1"/>
</dbReference>
<dbReference type="FunFam" id="2.40.50.140:FF:000058">
    <property type="entry name" value="Transcription termination/antitermination protein NusA"/>
    <property type="match status" value="1"/>
</dbReference>
<dbReference type="CDD" id="cd22529">
    <property type="entry name" value="KH-II_NusA_rpt2"/>
    <property type="match status" value="1"/>
</dbReference>
<dbReference type="GO" id="GO:0006353">
    <property type="term" value="P:DNA-templated transcription termination"/>
    <property type="evidence" value="ECO:0007669"/>
    <property type="project" value="UniProtKB-UniRule"/>
</dbReference>
<evidence type="ECO:0000256" key="3">
    <source>
        <dbReference type="ARBA" id="ARBA00022814"/>
    </source>
</evidence>
<dbReference type="SUPFAM" id="SSF69705">
    <property type="entry name" value="Transcription factor NusA, N-terminal domain"/>
    <property type="match status" value="1"/>
</dbReference>
<comment type="similarity">
    <text evidence="7">Belongs to the NusA family.</text>
</comment>
<dbReference type="FunFam" id="3.30.300.20:FF:000005">
    <property type="entry name" value="Transcription termination/antitermination protein NusA"/>
    <property type="match status" value="1"/>
</dbReference>
<dbReference type="InterPro" id="IPR036555">
    <property type="entry name" value="NusA_N_sf"/>
</dbReference>
<dbReference type="InterPro" id="IPR010213">
    <property type="entry name" value="TF_NusA"/>
</dbReference>
<dbReference type="SMART" id="SM00322">
    <property type="entry name" value="KH"/>
    <property type="match status" value="2"/>
</dbReference>
<feature type="compositionally biased region" description="Basic and acidic residues" evidence="8">
    <location>
        <begin position="395"/>
        <end position="405"/>
    </location>
</feature>
<dbReference type="PROSITE" id="PS50084">
    <property type="entry name" value="KH_TYPE_1"/>
    <property type="match status" value="1"/>
</dbReference>
<keyword evidence="3 7" id="KW-0889">Transcription antitermination</keyword>
<evidence type="ECO:0000256" key="5">
    <source>
        <dbReference type="ARBA" id="ARBA00023015"/>
    </source>
</evidence>
<dbReference type="PANTHER" id="PTHR22648">
    <property type="entry name" value="TRANSCRIPTION TERMINATION FACTOR NUSA"/>
    <property type="match status" value="1"/>
</dbReference>
<comment type="caution">
    <text evidence="10">The sequence shown here is derived from an EMBL/GenBank/DDBJ whole genome shotgun (WGS) entry which is preliminary data.</text>
</comment>
<keyword evidence="1 7" id="KW-0806">Transcription termination</keyword>
<evidence type="ECO:0000256" key="7">
    <source>
        <dbReference type="HAMAP-Rule" id="MF_00945"/>
    </source>
</evidence>
<dbReference type="GO" id="GO:0003700">
    <property type="term" value="F:DNA-binding transcription factor activity"/>
    <property type="evidence" value="ECO:0007669"/>
    <property type="project" value="InterPro"/>
</dbReference>
<dbReference type="HAMAP" id="MF_00945_B">
    <property type="entry name" value="NusA_B"/>
    <property type="match status" value="1"/>
</dbReference>
<dbReference type="NCBIfam" id="TIGR01953">
    <property type="entry name" value="NusA"/>
    <property type="match status" value="1"/>
</dbReference>
<reference evidence="10 11" key="1">
    <citation type="submission" date="2018-04" db="EMBL/GenBank/DDBJ databases">
        <title>Genomic Encyclopedia of Archaeal and Bacterial Type Strains, Phase II (KMG-II): from individual species to whole genera.</title>
        <authorList>
            <person name="Goeker M."/>
        </authorList>
    </citation>
    <scope>NUCLEOTIDE SEQUENCE [LARGE SCALE GENOMIC DNA]</scope>
    <source>
        <strain evidence="10 11">DSM 45787</strain>
    </source>
</reference>
<dbReference type="GO" id="GO:0031564">
    <property type="term" value="P:transcription antitermination"/>
    <property type="evidence" value="ECO:0007669"/>
    <property type="project" value="UniProtKB-UniRule"/>
</dbReference>
<dbReference type="AlphaFoldDB" id="A0A2T6BRA9"/>
<feature type="domain" description="S1 motif" evidence="9">
    <location>
        <begin position="135"/>
        <end position="199"/>
    </location>
</feature>
<dbReference type="InterPro" id="IPR058582">
    <property type="entry name" value="KH_NusA_2nd"/>
</dbReference>
<dbReference type="CDD" id="cd04455">
    <property type="entry name" value="S1_NusA"/>
    <property type="match status" value="1"/>
</dbReference>
<protein>
    <recommendedName>
        <fullName evidence="7">Transcription termination/antitermination protein NusA</fullName>
    </recommendedName>
</protein>
<comment type="subunit">
    <text evidence="7">Monomer. Binds directly to the core enzyme of the DNA-dependent RNA polymerase and to nascent RNA.</text>
</comment>
<keyword evidence="4 7" id="KW-0694">RNA-binding</keyword>
<feature type="region of interest" description="Disordered" evidence="8">
    <location>
        <begin position="340"/>
        <end position="405"/>
    </location>
</feature>
<dbReference type="InterPro" id="IPR025249">
    <property type="entry name" value="TF_NusA_KH_1st"/>
</dbReference>
<dbReference type="Gene3D" id="2.40.50.140">
    <property type="entry name" value="Nucleic acid-binding proteins"/>
    <property type="match status" value="1"/>
</dbReference>
<evidence type="ECO:0000313" key="10">
    <source>
        <dbReference type="EMBL" id="PTX58620.1"/>
    </source>
</evidence>
<evidence type="ECO:0000256" key="2">
    <source>
        <dbReference type="ARBA" id="ARBA00022490"/>
    </source>
</evidence>
<dbReference type="FunFam" id="3.30.1480.10:FF:000002">
    <property type="entry name" value="Transcription termination/antitermination protein NusA"/>
    <property type="match status" value="1"/>
</dbReference>
<dbReference type="InterPro" id="IPR003029">
    <property type="entry name" value="S1_domain"/>
</dbReference>
<dbReference type="Pfam" id="PF00575">
    <property type="entry name" value="S1"/>
    <property type="match status" value="1"/>
</dbReference>
<dbReference type="InterPro" id="IPR004087">
    <property type="entry name" value="KH_dom"/>
</dbReference>